<name>A0A2I4E236_JUGRE</name>
<dbReference type="Gramene" id="Jr_Scaffold_22317_00010_p1">
    <property type="protein sequence ID" value="cds.Jr_Scaffold_22317_00010_p1"/>
    <property type="gene ID" value="Jr_Scaffold_22317_00010"/>
</dbReference>
<protein>
    <submittedName>
        <fullName evidence="3">Uncharacterized protein LOC108985572</fullName>
    </submittedName>
</protein>
<gene>
    <name evidence="3" type="primary">LOC108985572</name>
</gene>
<dbReference type="AlphaFoldDB" id="A0A2I4E236"/>
<evidence type="ECO:0000313" key="2">
    <source>
        <dbReference type="Proteomes" id="UP000235220"/>
    </source>
</evidence>
<dbReference type="RefSeq" id="XP_018813460.1">
    <property type="nucleotide sequence ID" value="XM_018957915.1"/>
</dbReference>
<evidence type="ECO:0000313" key="3">
    <source>
        <dbReference type="RefSeq" id="XP_018813460.1"/>
    </source>
</evidence>
<evidence type="ECO:0000256" key="1">
    <source>
        <dbReference type="SAM" id="MobiDB-lite"/>
    </source>
</evidence>
<dbReference type="OrthoDB" id="1746852at2759"/>
<reference evidence="3" key="1">
    <citation type="submission" date="2025-08" db="UniProtKB">
        <authorList>
            <consortium name="RefSeq"/>
        </authorList>
    </citation>
    <scope>IDENTIFICATION</scope>
    <source>
        <tissue evidence="3">Leaves</tissue>
    </source>
</reference>
<sequence>MNKLTQYGNSWRIWRPFNKKIRKIAIQGRKRRKTRNRSPDRRRTTNPRGKSPHQRNSGREEPPIGEISTIAGGYGGGGTFYSARKAHARRARYEEVFSAYKPSLNNRDQTREYLITFSEKDGEGLSRPYDDALVVTAQISNYRTRRVLIDKGSSADVLFWEAFTKMKIAPYRLRHAPTPLKGFTGDTIQPVGAMTLSILVGMAPKTTSLMVDFLVVKASSSYNAILGCPSLNKMKVVTSTYHLKALEEDHMRTVLPPPPALTELYREVRDEEALRQAEPNEPLVLIPVDPEKSERTV</sequence>
<accession>A0A2I4E236</accession>
<dbReference type="Proteomes" id="UP000235220">
    <property type="component" value="Unplaced"/>
</dbReference>
<dbReference type="InterPro" id="IPR021109">
    <property type="entry name" value="Peptidase_aspartic_dom_sf"/>
</dbReference>
<dbReference type="Gene3D" id="2.40.70.10">
    <property type="entry name" value="Acid Proteases"/>
    <property type="match status" value="1"/>
</dbReference>
<dbReference type="PANTHER" id="PTHR33240:SF17">
    <property type="entry name" value="EUKARYOTIC PEPTIDE CHAIN RELEASE FACTOR GTP-BINDING SUBUNIT-LIKE"/>
    <property type="match status" value="1"/>
</dbReference>
<organism evidence="2 3">
    <name type="scientific">Juglans regia</name>
    <name type="common">English walnut</name>
    <dbReference type="NCBI Taxonomy" id="51240"/>
    <lineage>
        <taxon>Eukaryota</taxon>
        <taxon>Viridiplantae</taxon>
        <taxon>Streptophyta</taxon>
        <taxon>Embryophyta</taxon>
        <taxon>Tracheophyta</taxon>
        <taxon>Spermatophyta</taxon>
        <taxon>Magnoliopsida</taxon>
        <taxon>eudicotyledons</taxon>
        <taxon>Gunneridae</taxon>
        <taxon>Pentapetalae</taxon>
        <taxon>rosids</taxon>
        <taxon>fabids</taxon>
        <taxon>Fagales</taxon>
        <taxon>Juglandaceae</taxon>
        <taxon>Juglans</taxon>
    </lineage>
</organism>
<keyword evidence="2" id="KW-1185">Reference proteome</keyword>
<dbReference type="KEGG" id="jre:108985572"/>
<dbReference type="GeneID" id="108985572"/>
<feature type="compositionally biased region" description="Basic residues" evidence="1">
    <location>
        <begin position="24"/>
        <end position="36"/>
    </location>
</feature>
<feature type="region of interest" description="Disordered" evidence="1">
    <location>
        <begin position="24"/>
        <end position="71"/>
    </location>
</feature>
<dbReference type="PANTHER" id="PTHR33240">
    <property type="entry name" value="OS08G0508500 PROTEIN"/>
    <property type="match status" value="1"/>
</dbReference>
<dbReference type="CDD" id="cd00303">
    <property type="entry name" value="retropepsin_like"/>
    <property type="match status" value="1"/>
</dbReference>
<proteinExistence type="predicted"/>